<reference evidence="1" key="1">
    <citation type="journal article" date="2023" name="GigaByte">
        <title>Genome assembly of the bearded iris, Iris pallida Lam.</title>
        <authorList>
            <person name="Bruccoleri R.E."/>
            <person name="Oakeley E.J."/>
            <person name="Faust A.M.E."/>
            <person name="Altorfer M."/>
            <person name="Dessus-Babus S."/>
            <person name="Burckhardt D."/>
            <person name="Oertli M."/>
            <person name="Naumann U."/>
            <person name="Petersen F."/>
            <person name="Wong J."/>
        </authorList>
    </citation>
    <scope>NUCLEOTIDE SEQUENCE</scope>
    <source>
        <strain evidence="1">GSM-AAB239-AS_SAM_17_03QT</strain>
    </source>
</reference>
<evidence type="ECO:0000313" key="2">
    <source>
        <dbReference type="Proteomes" id="UP001140949"/>
    </source>
</evidence>
<dbReference type="EMBL" id="JANAVB010035418">
    <property type="protein sequence ID" value="KAJ6805417.1"/>
    <property type="molecule type" value="Genomic_DNA"/>
</dbReference>
<sequence length="126" mass="13509">MWIQKNKTREAQITRSNSSTFPGDSIRTRRVEVEVAAVEGVIMPMAAEVVVVEVVAVVATIKMVEASSIMNLETTQETIIMGGEGEVAGLVVLPCTIATMVHQLKTVVLKQILSLLGSFCEAGSSF</sequence>
<accession>A0AAX6EMN8</accession>
<name>A0AAX6EMN8_IRIPA</name>
<evidence type="ECO:0000313" key="1">
    <source>
        <dbReference type="EMBL" id="KAJ6805417.1"/>
    </source>
</evidence>
<dbReference type="GO" id="GO:1990904">
    <property type="term" value="C:ribonucleoprotein complex"/>
    <property type="evidence" value="ECO:0007669"/>
    <property type="project" value="UniProtKB-KW"/>
</dbReference>
<reference evidence="1" key="2">
    <citation type="submission" date="2023-04" db="EMBL/GenBank/DDBJ databases">
        <authorList>
            <person name="Bruccoleri R.E."/>
            <person name="Oakeley E.J."/>
            <person name="Faust A.-M."/>
            <person name="Dessus-Babus S."/>
            <person name="Altorfer M."/>
            <person name="Burckhardt D."/>
            <person name="Oertli M."/>
            <person name="Naumann U."/>
            <person name="Petersen F."/>
            <person name="Wong J."/>
        </authorList>
    </citation>
    <scope>NUCLEOTIDE SEQUENCE</scope>
    <source>
        <strain evidence="1">GSM-AAB239-AS_SAM_17_03QT</strain>
        <tissue evidence="1">Leaf</tissue>
    </source>
</reference>
<organism evidence="1 2">
    <name type="scientific">Iris pallida</name>
    <name type="common">Sweet iris</name>
    <dbReference type="NCBI Taxonomy" id="29817"/>
    <lineage>
        <taxon>Eukaryota</taxon>
        <taxon>Viridiplantae</taxon>
        <taxon>Streptophyta</taxon>
        <taxon>Embryophyta</taxon>
        <taxon>Tracheophyta</taxon>
        <taxon>Spermatophyta</taxon>
        <taxon>Magnoliopsida</taxon>
        <taxon>Liliopsida</taxon>
        <taxon>Asparagales</taxon>
        <taxon>Iridaceae</taxon>
        <taxon>Iridoideae</taxon>
        <taxon>Irideae</taxon>
        <taxon>Iris</taxon>
    </lineage>
</organism>
<comment type="caution">
    <text evidence="1">The sequence shown here is derived from an EMBL/GenBank/DDBJ whole genome shotgun (WGS) entry which is preliminary data.</text>
</comment>
<gene>
    <name evidence="1" type="ORF">M6B38_180380</name>
</gene>
<proteinExistence type="predicted"/>
<keyword evidence="2" id="KW-1185">Reference proteome</keyword>
<dbReference type="AlphaFoldDB" id="A0AAX6EMN8"/>
<protein>
    <submittedName>
        <fullName evidence="1">Heterogeneous nuclear ribonucleoprotein A1, A2/B1-like protein</fullName>
    </submittedName>
</protein>
<keyword evidence="1" id="KW-0687">Ribonucleoprotein</keyword>
<dbReference type="Proteomes" id="UP001140949">
    <property type="component" value="Unassembled WGS sequence"/>
</dbReference>